<organism evidence="2 3">
    <name type="scientific">Bifidobacterium castoris</name>
    <dbReference type="NCBI Taxonomy" id="2306972"/>
    <lineage>
        <taxon>Bacteria</taxon>
        <taxon>Bacillati</taxon>
        <taxon>Actinomycetota</taxon>
        <taxon>Actinomycetes</taxon>
        <taxon>Bifidobacteriales</taxon>
        <taxon>Bifidobacteriaceae</taxon>
        <taxon>Bifidobacterium</taxon>
    </lineage>
</organism>
<comment type="similarity">
    <text evidence="1">Belongs to the WXG100 family.</text>
</comment>
<keyword evidence="3" id="KW-1185">Reference proteome</keyword>
<dbReference type="NCBIfam" id="TIGR03930">
    <property type="entry name" value="WXG100_ESAT6"/>
    <property type="match status" value="1"/>
</dbReference>
<dbReference type="SUPFAM" id="SSF140453">
    <property type="entry name" value="EsxAB dimer-like"/>
    <property type="match status" value="1"/>
</dbReference>
<dbReference type="Proteomes" id="UP000288052">
    <property type="component" value="Unassembled WGS sequence"/>
</dbReference>
<name>A0A430F684_9BIFI</name>
<gene>
    <name evidence="2" type="ORF">D2E22_1358</name>
</gene>
<dbReference type="Pfam" id="PF06013">
    <property type="entry name" value="WXG100"/>
    <property type="match status" value="1"/>
</dbReference>
<protein>
    <recommendedName>
        <fullName evidence="1">ESAT-6-like protein</fullName>
    </recommendedName>
</protein>
<dbReference type="OrthoDB" id="3192437at2"/>
<dbReference type="RefSeq" id="WP_126032353.1">
    <property type="nucleotide sequence ID" value="NZ_QXGI01000005.1"/>
</dbReference>
<evidence type="ECO:0000256" key="1">
    <source>
        <dbReference type="RuleBase" id="RU362001"/>
    </source>
</evidence>
<evidence type="ECO:0000313" key="2">
    <source>
        <dbReference type="EMBL" id="RSX47174.1"/>
    </source>
</evidence>
<dbReference type="Gene3D" id="1.10.287.1060">
    <property type="entry name" value="ESAT-6-like"/>
    <property type="match status" value="1"/>
</dbReference>
<dbReference type="AlphaFoldDB" id="A0A430F684"/>
<comment type="caution">
    <text evidence="2">The sequence shown here is derived from an EMBL/GenBank/DDBJ whole genome shotgun (WGS) entry which is preliminary data.</text>
</comment>
<dbReference type="EMBL" id="QXGI01000005">
    <property type="protein sequence ID" value="RSX47174.1"/>
    <property type="molecule type" value="Genomic_DNA"/>
</dbReference>
<dbReference type="InterPro" id="IPR010310">
    <property type="entry name" value="T7SS_ESAT-6-like"/>
</dbReference>
<evidence type="ECO:0000313" key="3">
    <source>
        <dbReference type="Proteomes" id="UP000288052"/>
    </source>
</evidence>
<reference evidence="2 3" key="1">
    <citation type="submission" date="2018-09" db="EMBL/GenBank/DDBJ databases">
        <title>Characterization of the phylogenetic diversity of five novel species belonging to the genus Bifidobacterium.</title>
        <authorList>
            <person name="Lugli G.A."/>
            <person name="Duranti S."/>
            <person name="Milani C."/>
        </authorList>
    </citation>
    <scope>NUCLEOTIDE SEQUENCE [LARGE SCALE GENOMIC DNA]</scope>
    <source>
        <strain evidence="2 3">2020B</strain>
    </source>
</reference>
<dbReference type="InterPro" id="IPR036689">
    <property type="entry name" value="ESAT-6-like_sf"/>
</dbReference>
<sequence length="97" mass="10883">MVGSISVKPAQVQTLAQDIMTDSRGIDAKFEELEGQVRTLIGQWDGEAREAYYDAQRKWNARLQEMNQILAKISNATTQIAQQYVDTDNRAAGFFGN</sequence>
<proteinExistence type="inferred from homology"/>
<accession>A0A430F684</accession>